<dbReference type="InterPro" id="IPR050266">
    <property type="entry name" value="AB_hydrolase_sf"/>
</dbReference>
<organism evidence="2 3">
    <name type="scientific">Natronorubrum thiooxidans</name>
    <dbReference type="NCBI Taxonomy" id="308853"/>
    <lineage>
        <taxon>Archaea</taxon>
        <taxon>Methanobacteriati</taxon>
        <taxon>Methanobacteriota</taxon>
        <taxon>Stenosarchaea group</taxon>
        <taxon>Halobacteria</taxon>
        <taxon>Halobacteriales</taxon>
        <taxon>Natrialbaceae</taxon>
        <taxon>Natronorubrum</taxon>
    </lineage>
</organism>
<reference evidence="3" key="1">
    <citation type="submission" date="2017-01" db="EMBL/GenBank/DDBJ databases">
        <authorList>
            <person name="Varghese N."/>
            <person name="Submissions S."/>
        </authorList>
    </citation>
    <scope>NUCLEOTIDE SEQUENCE [LARGE SCALE GENOMIC DNA]</scope>
    <source>
        <strain evidence="3">type strain: HArc-</strain>
    </source>
</reference>
<evidence type="ECO:0000313" key="2">
    <source>
        <dbReference type="EMBL" id="SIS13639.1"/>
    </source>
</evidence>
<dbReference type="Proteomes" id="UP000185936">
    <property type="component" value="Unassembled WGS sequence"/>
</dbReference>
<gene>
    <name evidence="2" type="ORF">SAMN05421752_11374</name>
</gene>
<feature type="domain" description="AB hydrolase-1" evidence="1">
    <location>
        <begin position="24"/>
        <end position="295"/>
    </location>
</feature>
<keyword evidence="3" id="KW-1185">Reference proteome</keyword>
<accession>A0A1N7GM74</accession>
<dbReference type="OrthoDB" id="7531at2157"/>
<dbReference type="Gene3D" id="3.40.50.1820">
    <property type="entry name" value="alpha/beta hydrolase"/>
    <property type="match status" value="1"/>
</dbReference>
<proteinExistence type="predicted"/>
<dbReference type="EMBL" id="FTNR01000013">
    <property type="protein sequence ID" value="SIS13639.1"/>
    <property type="molecule type" value="Genomic_DNA"/>
</dbReference>
<protein>
    <submittedName>
        <fullName evidence="2">Pimeloyl-ACP methyl ester carboxylesterase</fullName>
    </submittedName>
</protein>
<dbReference type="InterPro" id="IPR029058">
    <property type="entry name" value="AB_hydrolase_fold"/>
</dbReference>
<dbReference type="AlphaFoldDB" id="A0A1N7GM74"/>
<name>A0A1N7GM74_9EURY</name>
<dbReference type="PANTHER" id="PTHR43798">
    <property type="entry name" value="MONOACYLGLYCEROL LIPASE"/>
    <property type="match status" value="1"/>
</dbReference>
<dbReference type="PRINTS" id="PR00111">
    <property type="entry name" value="ABHYDROLASE"/>
</dbReference>
<dbReference type="RefSeq" id="WP_076610232.1">
    <property type="nucleotide sequence ID" value="NZ_FTNR01000013.1"/>
</dbReference>
<dbReference type="SUPFAM" id="SSF53474">
    <property type="entry name" value="alpha/beta-Hydrolases"/>
    <property type="match status" value="1"/>
</dbReference>
<dbReference type="Pfam" id="PF00561">
    <property type="entry name" value="Abhydrolase_1"/>
    <property type="match status" value="1"/>
</dbReference>
<evidence type="ECO:0000259" key="1">
    <source>
        <dbReference type="Pfam" id="PF00561"/>
    </source>
</evidence>
<dbReference type="InterPro" id="IPR000073">
    <property type="entry name" value="AB_hydrolase_1"/>
</dbReference>
<sequence>MESHFATVRDHEIHYRQDGDEGQPIVMIHGVPTNSAQWEPVQELLSPYLETYNMDLLGMGKSDKPIDEWEYTWENDSHILADLMDEWGFDSMIVAGDDWGGGIALDFAARYPDRTDLCIAVDPVAYDNWPVAEIESIGRLAFIEDDEEFRKAVADFPMKLVQTLRTMVHDPSVFRGGSIKEDVPSARTTHDLRKLREPYETIDYAEGGSQWNGDAAYGSPKLDAIRALAIRGASLDPDWMLEIPYEEITAPTMLLWGLQDIMMDSAIRFRFRYDITNAPVRIRPLQQAGHFALVDQPHLGADAILDFVAEHRGVDALAQKYMGFPEIL</sequence>
<dbReference type="STRING" id="308853.SAMN05421752_11374"/>
<evidence type="ECO:0000313" key="3">
    <source>
        <dbReference type="Proteomes" id="UP000185936"/>
    </source>
</evidence>